<feature type="region of interest" description="Disordered" evidence="1">
    <location>
        <begin position="310"/>
        <end position="343"/>
    </location>
</feature>
<dbReference type="EMBL" id="CAJHJT010000056">
    <property type="protein sequence ID" value="CAD7015491.1"/>
    <property type="molecule type" value="Genomic_DNA"/>
</dbReference>
<dbReference type="Proteomes" id="UP000606786">
    <property type="component" value="Unassembled WGS sequence"/>
</dbReference>
<accession>A0A811VK20</accession>
<evidence type="ECO:0000313" key="2">
    <source>
        <dbReference type="EMBL" id="CAD7015491.1"/>
    </source>
</evidence>
<evidence type="ECO:0000256" key="1">
    <source>
        <dbReference type="SAM" id="MobiDB-lite"/>
    </source>
</evidence>
<comment type="caution">
    <text evidence="2">The sequence shown here is derived from an EMBL/GenBank/DDBJ whole genome shotgun (WGS) entry which is preliminary data.</text>
</comment>
<dbReference type="AlphaFoldDB" id="A0A811VK20"/>
<sequence length="426" mass="45955">MPSALFGFHPIGHFSFLECPKFPWSHSLPRCYFPCLKFFLHLNPGLPRFNLWTSTKWCLWKAFPDTQASLVVPSGGVWLLQKCEDLPSSSDFGVICNHPESFQQCPGSDGKASARRRLGFDPWVGKIPPEKEMATHSSILAWEMPRREEPEGRSPWVVLKLGSTQQLRTQPAAGPFVLPRLSQALWLWLRSLRRPAVSLGVGRSRAWRGVKGGASVVRRGGAEALRSTAPPWLLVGLGTGQVPGKLGAQVSLRLGPQEVQRPLGRGGWEAAGAEDRHLRGRAGLSSEWDPGEAPLSQRGRVWSCRGWEGAETSAPLSPAPRPARARTHARPPGQWGLLEAPRAPGPGQALAGLVLAVFGGRAGVSRPESGRGSCGSSTARPPTRGAARWPDLQGRAKGRRSPRLLGRPAPTASGSGPISLKAPDLV</sequence>
<feature type="region of interest" description="Disordered" evidence="1">
    <location>
        <begin position="364"/>
        <end position="426"/>
    </location>
</feature>
<name>A0A811VK20_CERCA</name>
<keyword evidence="3" id="KW-1185">Reference proteome</keyword>
<reference evidence="2" key="1">
    <citation type="submission" date="2020-11" db="EMBL/GenBank/DDBJ databases">
        <authorList>
            <person name="Whitehead M."/>
        </authorList>
    </citation>
    <scope>NUCLEOTIDE SEQUENCE</scope>
    <source>
        <strain evidence="2">EGII</strain>
    </source>
</reference>
<proteinExistence type="predicted"/>
<protein>
    <submittedName>
        <fullName evidence="2">(Mediterranean fruit fly) hypothetical protein</fullName>
    </submittedName>
</protein>
<evidence type="ECO:0000313" key="3">
    <source>
        <dbReference type="Proteomes" id="UP000606786"/>
    </source>
</evidence>
<organism evidence="2 3">
    <name type="scientific">Ceratitis capitata</name>
    <name type="common">Mediterranean fruit fly</name>
    <name type="synonym">Tephritis capitata</name>
    <dbReference type="NCBI Taxonomy" id="7213"/>
    <lineage>
        <taxon>Eukaryota</taxon>
        <taxon>Metazoa</taxon>
        <taxon>Ecdysozoa</taxon>
        <taxon>Arthropoda</taxon>
        <taxon>Hexapoda</taxon>
        <taxon>Insecta</taxon>
        <taxon>Pterygota</taxon>
        <taxon>Neoptera</taxon>
        <taxon>Endopterygota</taxon>
        <taxon>Diptera</taxon>
        <taxon>Brachycera</taxon>
        <taxon>Muscomorpha</taxon>
        <taxon>Tephritoidea</taxon>
        <taxon>Tephritidae</taxon>
        <taxon>Ceratitis</taxon>
        <taxon>Ceratitis</taxon>
    </lineage>
</organism>
<gene>
    <name evidence="2" type="ORF">CCAP1982_LOCUS23430</name>
</gene>